<accession>A0ABM6SYX7</accession>
<dbReference type="EMBL" id="CP026652">
    <property type="protein sequence ID" value="AVH59923.1"/>
    <property type="molecule type" value="Genomic_DNA"/>
</dbReference>
<dbReference type="Proteomes" id="UP000238413">
    <property type="component" value="Chromosome"/>
</dbReference>
<keyword evidence="2" id="KW-1185">Reference proteome</keyword>
<dbReference type="RefSeq" id="WP_099500303.1">
    <property type="nucleotide sequence ID" value="NZ_CP026652.1"/>
</dbReference>
<sequence length="109" mass="11875">MSVTTARPHTIQCQQGPETVTATSPVPGLYVYEIPGTVDQPSLLRWRVGHHSGLVIAAAMYEGDAIRGAQKIADLADWTLPVDELRRDVSPTELYDAISWASCDHPAYA</sequence>
<protein>
    <submittedName>
        <fullName evidence="1">Uncharacterized protein</fullName>
    </submittedName>
</protein>
<evidence type="ECO:0000313" key="2">
    <source>
        <dbReference type="Proteomes" id="UP000238413"/>
    </source>
</evidence>
<evidence type="ECO:0000313" key="1">
    <source>
        <dbReference type="EMBL" id="AVH59923.1"/>
    </source>
</evidence>
<name>A0ABM6SYX7_9ACTN</name>
<proteinExistence type="predicted"/>
<organism evidence="1 2">
    <name type="scientific">Streptomyces dengpaensis</name>
    <dbReference type="NCBI Taxonomy" id="2049881"/>
    <lineage>
        <taxon>Bacteria</taxon>
        <taxon>Bacillati</taxon>
        <taxon>Actinomycetota</taxon>
        <taxon>Actinomycetes</taxon>
        <taxon>Kitasatosporales</taxon>
        <taxon>Streptomycetaceae</taxon>
        <taxon>Streptomyces</taxon>
    </lineage>
</organism>
<reference evidence="1 2" key="1">
    <citation type="submission" date="2018-02" db="EMBL/GenBank/DDBJ databases">
        <title>Complete genome sequence of Streptomyces dengpaensis, the producer of angucyclines.</title>
        <authorList>
            <person name="Yumei L."/>
        </authorList>
    </citation>
    <scope>NUCLEOTIDE SEQUENCE [LARGE SCALE GENOMIC DNA]</scope>
    <source>
        <strain evidence="1 2">XZHG99</strain>
    </source>
</reference>
<gene>
    <name evidence="1" type="ORF">C4B68_33780</name>
</gene>